<evidence type="ECO:0000313" key="1">
    <source>
        <dbReference type="EMBL" id="CAD6246825.1"/>
    </source>
</evidence>
<dbReference type="AlphaFoldDB" id="A0A811PLG6"/>
<organism evidence="1 2">
    <name type="scientific">Miscanthus lutarioriparius</name>
    <dbReference type="NCBI Taxonomy" id="422564"/>
    <lineage>
        <taxon>Eukaryota</taxon>
        <taxon>Viridiplantae</taxon>
        <taxon>Streptophyta</taxon>
        <taxon>Embryophyta</taxon>
        <taxon>Tracheophyta</taxon>
        <taxon>Spermatophyta</taxon>
        <taxon>Magnoliopsida</taxon>
        <taxon>Liliopsida</taxon>
        <taxon>Poales</taxon>
        <taxon>Poaceae</taxon>
        <taxon>PACMAD clade</taxon>
        <taxon>Panicoideae</taxon>
        <taxon>Andropogonodae</taxon>
        <taxon>Andropogoneae</taxon>
        <taxon>Saccharinae</taxon>
        <taxon>Miscanthus</taxon>
    </lineage>
</organism>
<sequence>MDLLKRILPHCTLEHLTNIEKNTKMDLSSVTDPLWKRFYYQEFGQEHTNKVIARLKALKETRPDAKYTWWELFAARKKKQKQAEDEMVEKFTKKFQAEKAFISRTNLAYILAGSGPSSLSNCSYKSPMLKKARMEADNRARLQSAIQRNTFARSSQPIRTTSFNGQRHQTITKPIHRPNSIITVTKPIHRPNSTITVWVRAGFTDPIQPSTNRWVWAGKFRTAGPNSRKWFAAPSQGPLQEAHVCDITRSSAGSSCVLCRKHLLCTSCATFHPPAVQLELYLKRSSTP</sequence>
<dbReference type="GO" id="GO:0070449">
    <property type="term" value="C:elongin complex"/>
    <property type="evidence" value="ECO:0007669"/>
    <property type="project" value="InterPro"/>
</dbReference>
<accession>A0A811PLG6</accession>
<dbReference type="Proteomes" id="UP000604825">
    <property type="component" value="Unassembled WGS sequence"/>
</dbReference>
<dbReference type="InterPro" id="IPR010684">
    <property type="entry name" value="RNA_pol_II_trans_fac_SIII_A"/>
</dbReference>
<keyword evidence="2" id="KW-1185">Reference proteome</keyword>
<protein>
    <recommendedName>
        <fullName evidence="3">Elongin-A</fullName>
    </recommendedName>
</protein>
<dbReference type="OrthoDB" id="21513at2759"/>
<gene>
    <name evidence="1" type="ORF">NCGR_LOCUS31066</name>
</gene>
<dbReference type="GO" id="GO:0006368">
    <property type="term" value="P:transcription elongation by RNA polymerase II"/>
    <property type="evidence" value="ECO:0007669"/>
    <property type="project" value="InterPro"/>
</dbReference>
<dbReference type="Pfam" id="PF06881">
    <property type="entry name" value="Elongin_A"/>
    <property type="match status" value="1"/>
</dbReference>
<name>A0A811PLG6_9POAL</name>
<dbReference type="PANTHER" id="PTHR47543:SF2">
    <property type="entry name" value="RNA POLYMERASE II TRANSCRIPTION FACTOR SIII SUBUNIT A"/>
    <property type="match status" value="1"/>
</dbReference>
<proteinExistence type="predicted"/>
<reference evidence="1" key="1">
    <citation type="submission" date="2020-10" db="EMBL/GenBank/DDBJ databases">
        <authorList>
            <person name="Han B."/>
            <person name="Lu T."/>
            <person name="Zhao Q."/>
            <person name="Huang X."/>
            <person name="Zhao Y."/>
        </authorList>
    </citation>
    <scope>NUCLEOTIDE SEQUENCE</scope>
</reference>
<comment type="caution">
    <text evidence="1">The sequence shown here is derived from an EMBL/GenBank/DDBJ whole genome shotgun (WGS) entry which is preliminary data.</text>
</comment>
<dbReference type="PANTHER" id="PTHR47543">
    <property type="entry name" value="OS08G0169600 PROTEIN"/>
    <property type="match status" value="1"/>
</dbReference>
<evidence type="ECO:0000313" key="2">
    <source>
        <dbReference type="Proteomes" id="UP000604825"/>
    </source>
</evidence>
<dbReference type="EMBL" id="CAJGYO010000007">
    <property type="protein sequence ID" value="CAD6246825.1"/>
    <property type="molecule type" value="Genomic_DNA"/>
</dbReference>
<dbReference type="Gene3D" id="6.10.250.3180">
    <property type="match status" value="1"/>
</dbReference>
<evidence type="ECO:0008006" key="3">
    <source>
        <dbReference type="Google" id="ProtNLM"/>
    </source>
</evidence>